<dbReference type="PANTHER" id="PTHR48081">
    <property type="entry name" value="AB HYDROLASE SUPERFAMILY PROTEIN C4A8.06C"/>
    <property type="match status" value="1"/>
</dbReference>
<dbReference type="InterPro" id="IPR029058">
    <property type="entry name" value="AB_hydrolase_fold"/>
</dbReference>
<dbReference type="EMBL" id="JASZZN010000001">
    <property type="protein sequence ID" value="MDM4013832.1"/>
    <property type="molecule type" value="Genomic_DNA"/>
</dbReference>
<evidence type="ECO:0000313" key="5">
    <source>
        <dbReference type="Proteomes" id="UP001239462"/>
    </source>
</evidence>
<dbReference type="SUPFAM" id="SSF53474">
    <property type="entry name" value="alpha/beta-Hydrolases"/>
    <property type="match status" value="1"/>
</dbReference>
<dbReference type="InterPro" id="IPR050300">
    <property type="entry name" value="GDXG_lipolytic_enzyme"/>
</dbReference>
<dbReference type="RefSeq" id="WP_289161530.1">
    <property type="nucleotide sequence ID" value="NZ_JASZZN010000001.1"/>
</dbReference>
<evidence type="ECO:0000256" key="2">
    <source>
        <dbReference type="ARBA" id="ARBA00022801"/>
    </source>
</evidence>
<accession>A0ABT7PBG7</accession>
<proteinExistence type="inferred from homology"/>
<evidence type="ECO:0000256" key="1">
    <source>
        <dbReference type="ARBA" id="ARBA00010515"/>
    </source>
</evidence>
<dbReference type="PROSITE" id="PS01173">
    <property type="entry name" value="LIPASE_GDXG_HIS"/>
    <property type="match status" value="1"/>
</dbReference>
<reference evidence="4 5" key="1">
    <citation type="submission" date="2023-06" db="EMBL/GenBank/DDBJ databases">
        <title>Roseiconus lacunae JC819 isolated from Gulf of Mannar region, Tamil Nadu.</title>
        <authorList>
            <person name="Pk S."/>
            <person name="Ch S."/>
            <person name="Ch V.R."/>
        </authorList>
    </citation>
    <scope>NUCLEOTIDE SEQUENCE [LARGE SCALE GENOMIC DNA]</scope>
    <source>
        <strain evidence="4 5">JC819</strain>
    </source>
</reference>
<gene>
    <name evidence="4" type="ORF">QTN89_00215</name>
</gene>
<evidence type="ECO:0000313" key="4">
    <source>
        <dbReference type="EMBL" id="MDM4013832.1"/>
    </source>
</evidence>
<name>A0ABT7PBG7_9BACT</name>
<dbReference type="GO" id="GO:0016787">
    <property type="term" value="F:hydrolase activity"/>
    <property type="evidence" value="ECO:0007669"/>
    <property type="project" value="UniProtKB-KW"/>
</dbReference>
<dbReference type="InterPro" id="IPR002168">
    <property type="entry name" value="Lipase_GDXG_HIS_AS"/>
</dbReference>
<dbReference type="InterPro" id="IPR013094">
    <property type="entry name" value="AB_hydrolase_3"/>
</dbReference>
<feature type="domain" description="Alpha/beta hydrolase fold-3" evidence="3">
    <location>
        <begin position="87"/>
        <end position="290"/>
    </location>
</feature>
<keyword evidence="5" id="KW-1185">Reference proteome</keyword>
<comment type="similarity">
    <text evidence="1">Belongs to the 'GDXG' lipolytic enzyme family.</text>
</comment>
<dbReference type="Pfam" id="PF07859">
    <property type="entry name" value="Abhydrolase_3"/>
    <property type="match status" value="1"/>
</dbReference>
<keyword evidence="2 4" id="KW-0378">Hydrolase</keyword>
<dbReference type="PANTHER" id="PTHR48081:SF8">
    <property type="entry name" value="ALPHA_BETA HYDROLASE FOLD-3 DOMAIN-CONTAINING PROTEIN-RELATED"/>
    <property type="match status" value="1"/>
</dbReference>
<protein>
    <submittedName>
        <fullName evidence="4">Alpha/beta hydrolase</fullName>
    </submittedName>
</protein>
<evidence type="ECO:0000259" key="3">
    <source>
        <dbReference type="Pfam" id="PF07859"/>
    </source>
</evidence>
<sequence length="315" mass="34734">MTLHPQAKAYLENVLQQGRPGWHELSVDQAREIFQSLDPLCGPRPDLDRVEDLIATDDSGVQIPMRLYSSGKETDGADVADESPPVIIFFHGGGWVLGDLSTHDALCRRLAKESACTVIAVDYRLSPESQFPGPVNDCYAAVKYVADHQRDLDVDASRMALVGDSAGGYLATMVALKIREQGGPPVRLQVLIYPVIEADFETPSYQSFADGHGLTRDTMRWFWQHFLGDADPVAASPLRADSLADLPPAIVITAEYDVLRDEGTRYAKRLFESGVDADHWRIEGMLHGFVHFAGVFDPGIEVARQLANQVSQRLC</sequence>
<comment type="caution">
    <text evidence="4">The sequence shown here is derived from an EMBL/GenBank/DDBJ whole genome shotgun (WGS) entry which is preliminary data.</text>
</comment>
<dbReference type="Proteomes" id="UP001239462">
    <property type="component" value="Unassembled WGS sequence"/>
</dbReference>
<organism evidence="4 5">
    <name type="scientific">Roseiconus lacunae</name>
    <dbReference type="NCBI Taxonomy" id="2605694"/>
    <lineage>
        <taxon>Bacteria</taxon>
        <taxon>Pseudomonadati</taxon>
        <taxon>Planctomycetota</taxon>
        <taxon>Planctomycetia</taxon>
        <taxon>Pirellulales</taxon>
        <taxon>Pirellulaceae</taxon>
        <taxon>Roseiconus</taxon>
    </lineage>
</organism>
<dbReference type="Gene3D" id="3.40.50.1820">
    <property type="entry name" value="alpha/beta hydrolase"/>
    <property type="match status" value="1"/>
</dbReference>